<name>A0A9X6XXT8_BACCE</name>
<dbReference type="EMBL" id="NVMX01000033">
    <property type="protein sequence ID" value="PDZ96651.1"/>
    <property type="molecule type" value="Genomic_DNA"/>
</dbReference>
<sequence length="100" mass="11561">MLTQDQNITELKKQMNNIIQTLEKENQVKGKRMIDDIIKRYKSAVTILETKEHTSLSRVDFKIFGGVRAYLDCSSDYDNPVLGEMHKVEQSLQSILNESK</sequence>
<accession>A0A9X6XXT8</accession>
<dbReference type="AlphaFoldDB" id="A0A9X6XXT8"/>
<organism evidence="1 2">
    <name type="scientific">Bacillus cereus</name>
    <dbReference type="NCBI Taxonomy" id="1396"/>
    <lineage>
        <taxon>Bacteria</taxon>
        <taxon>Bacillati</taxon>
        <taxon>Bacillota</taxon>
        <taxon>Bacilli</taxon>
        <taxon>Bacillales</taxon>
        <taxon>Bacillaceae</taxon>
        <taxon>Bacillus</taxon>
        <taxon>Bacillus cereus group</taxon>
    </lineage>
</organism>
<reference evidence="1 2" key="1">
    <citation type="submission" date="2017-09" db="EMBL/GenBank/DDBJ databases">
        <title>Large-scale bioinformatics analysis of Bacillus genomes uncovers conserved roles of natural products in bacterial physiology.</title>
        <authorList>
            <consortium name="Agbiome Team Llc"/>
            <person name="Bleich R.M."/>
            <person name="Grubbs K.J."/>
            <person name="Santa Maria K.C."/>
            <person name="Allen S.E."/>
            <person name="Farag S."/>
            <person name="Shank E.A."/>
            <person name="Bowers A."/>
        </authorList>
    </citation>
    <scope>NUCLEOTIDE SEQUENCE [LARGE SCALE GENOMIC DNA]</scope>
    <source>
        <strain evidence="1 2">AFS092789</strain>
    </source>
</reference>
<dbReference type="RefSeq" id="WP_000957442.1">
    <property type="nucleotide sequence ID" value="NZ_CP015728.1"/>
</dbReference>
<comment type="caution">
    <text evidence="1">The sequence shown here is derived from an EMBL/GenBank/DDBJ whole genome shotgun (WGS) entry which is preliminary data.</text>
</comment>
<proteinExistence type="predicted"/>
<dbReference type="Proteomes" id="UP000219922">
    <property type="component" value="Unassembled WGS sequence"/>
</dbReference>
<gene>
    <name evidence="1" type="ORF">CON36_21655</name>
</gene>
<protein>
    <submittedName>
        <fullName evidence="1">Uncharacterized protein</fullName>
    </submittedName>
</protein>
<evidence type="ECO:0000313" key="1">
    <source>
        <dbReference type="EMBL" id="PDZ96651.1"/>
    </source>
</evidence>
<evidence type="ECO:0000313" key="2">
    <source>
        <dbReference type="Proteomes" id="UP000219922"/>
    </source>
</evidence>